<evidence type="ECO:0000313" key="4">
    <source>
        <dbReference type="Proteomes" id="UP000619457"/>
    </source>
</evidence>
<comment type="caution">
    <text evidence="3">The sequence shown here is derived from an EMBL/GenBank/DDBJ whole genome shotgun (WGS) entry which is preliminary data.</text>
</comment>
<feature type="domain" description="N-acetyltransferase" evidence="2">
    <location>
        <begin position="6"/>
        <end position="93"/>
    </location>
</feature>
<organism evidence="3 4">
    <name type="scientific">Echinicola pacifica</name>
    <dbReference type="NCBI Taxonomy" id="346377"/>
    <lineage>
        <taxon>Bacteria</taxon>
        <taxon>Pseudomonadati</taxon>
        <taxon>Bacteroidota</taxon>
        <taxon>Cytophagia</taxon>
        <taxon>Cytophagales</taxon>
        <taxon>Cyclobacteriaceae</taxon>
        <taxon>Echinicola</taxon>
    </lineage>
</organism>
<gene>
    <name evidence="3" type="ORF">GCM10007049_03180</name>
</gene>
<dbReference type="InterPro" id="IPR016181">
    <property type="entry name" value="Acyl_CoA_acyltransferase"/>
</dbReference>
<proteinExistence type="predicted"/>
<protein>
    <submittedName>
        <fullName evidence="3">N-acetyltransferase</fullName>
    </submittedName>
</protein>
<dbReference type="InterPro" id="IPR045057">
    <property type="entry name" value="Gcn5-rel_NAT"/>
</dbReference>
<sequence>MKVHVQKQNNGGRFIAMEDEEEAGIMIYSMADDFLMLIDHTEVNPDYRGQGIGKVLLMNLVDYARDHNYNVIPQCPFAKSLFQEEEKIKDVLR</sequence>
<keyword evidence="4" id="KW-1185">Reference proteome</keyword>
<dbReference type="PROSITE" id="PS51729">
    <property type="entry name" value="GNAT_YJDJ"/>
    <property type="match status" value="1"/>
</dbReference>
<name>A0A918PLV3_9BACT</name>
<dbReference type="CDD" id="cd04301">
    <property type="entry name" value="NAT_SF"/>
    <property type="match status" value="1"/>
</dbReference>
<dbReference type="InterPro" id="IPR031165">
    <property type="entry name" value="GNAT_YJDJ"/>
</dbReference>
<dbReference type="GO" id="GO:0016747">
    <property type="term" value="F:acyltransferase activity, transferring groups other than amino-acyl groups"/>
    <property type="evidence" value="ECO:0007669"/>
    <property type="project" value="InterPro"/>
</dbReference>
<reference evidence="3" key="2">
    <citation type="submission" date="2020-09" db="EMBL/GenBank/DDBJ databases">
        <authorList>
            <person name="Sun Q."/>
            <person name="Kim S."/>
        </authorList>
    </citation>
    <scope>NUCLEOTIDE SEQUENCE</scope>
    <source>
        <strain evidence="3">KCTC 12368</strain>
    </source>
</reference>
<dbReference type="PANTHER" id="PTHR31435">
    <property type="entry name" value="PROTEIN NATD1"/>
    <property type="match status" value="1"/>
</dbReference>
<reference evidence="3" key="1">
    <citation type="journal article" date="2014" name="Int. J. Syst. Evol. Microbiol.">
        <title>Complete genome sequence of Corynebacterium casei LMG S-19264T (=DSM 44701T), isolated from a smear-ripened cheese.</title>
        <authorList>
            <consortium name="US DOE Joint Genome Institute (JGI-PGF)"/>
            <person name="Walter F."/>
            <person name="Albersmeier A."/>
            <person name="Kalinowski J."/>
            <person name="Ruckert C."/>
        </authorList>
    </citation>
    <scope>NUCLEOTIDE SEQUENCE</scope>
    <source>
        <strain evidence="3">KCTC 12368</strain>
    </source>
</reference>
<dbReference type="EMBL" id="BMWX01000001">
    <property type="protein sequence ID" value="GGZ14640.1"/>
    <property type="molecule type" value="Genomic_DNA"/>
</dbReference>
<dbReference type="Pfam" id="PF14542">
    <property type="entry name" value="Acetyltransf_CG"/>
    <property type="match status" value="1"/>
</dbReference>
<dbReference type="InterPro" id="IPR000182">
    <property type="entry name" value="GNAT_dom"/>
</dbReference>
<dbReference type="PANTHER" id="PTHR31435:SF10">
    <property type="entry name" value="BSR4717 PROTEIN"/>
    <property type="match status" value="1"/>
</dbReference>
<dbReference type="SUPFAM" id="SSF55729">
    <property type="entry name" value="Acyl-CoA N-acyltransferases (Nat)"/>
    <property type="match status" value="1"/>
</dbReference>
<dbReference type="Proteomes" id="UP000619457">
    <property type="component" value="Unassembled WGS sequence"/>
</dbReference>
<evidence type="ECO:0000259" key="2">
    <source>
        <dbReference type="PROSITE" id="PS51729"/>
    </source>
</evidence>
<accession>A0A918PLV3</accession>
<dbReference type="Gene3D" id="3.40.630.30">
    <property type="match status" value="1"/>
</dbReference>
<dbReference type="RefSeq" id="WP_026235877.1">
    <property type="nucleotide sequence ID" value="NZ_BMWX01000001.1"/>
</dbReference>
<dbReference type="AlphaFoldDB" id="A0A918PLV3"/>
<evidence type="ECO:0000259" key="1">
    <source>
        <dbReference type="PROSITE" id="PS51186"/>
    </source>
</evidence>
<dbReference type="PROSITE" id="PS51186">
    <property type="entry name" value="GNAT"/>
    <property type="match status" value="1"/>
</dbReference>
<feature type="domain" description="N-acetyltransferase" evidence="1">
    <location>
        <begin position="1"/>
        <end position="93"/>
    </location>
</feature>
<evidence type="ECO:0000313" key="3">
    <source>
        <dbReference type="EMBL" id="GGZ14640.1"/>
    </source>
</evidence>